<dbReference type="AlphaFoldDB" id="A0A4Q6XJI3"/>
<accession>A0A4Q6XJI3</accession>
<dbReference type="Proteomes" id="UP000292855">
    <property type="component" value="Unassembled WGS sequence"/>
</dbReference>
<organism evidence="1 2">
    <name type="scientific">Sphingobacterium corticibacterium</name>
    <dbReference type="NCBI Taxonomy" id="2484746"/>
    <lineage>
        <taxon>Bacteria</taxon>
        <taxon>Pseudomonadati</taxon>
        <taxon>Bacteroidota</taxon>
        <taxon>Sphingobacteriia</taxon>
        <taxon>Sphingobacteriales</taxon>
        <taxon>Sphingobacteriaceae</taxon>
        <taxon>Sphingobacterium</taxon>
    </lineage>
</organism>
<name>A0A4Q6XJI3_9SPHI</name>
<proteinExistence type="predicted"/>
<dbReference type="RefSeq" id="WP_130141435.1">
    <property type="nucleotide sequence ID" value="NZ_SGIT01000002.1"/>
</dbReference>
<gene>
    <name evidence="1" type="ORF">EWE74_10130</name>
</gene>
<reference evidence="1 2" key="1">
    <citation type="submission" date="2019-02" db="EMBL/GenBank/DDBJ databases">
        <authorList>
            <person name="Li Y."/>
        </authorList>
    </citation>
    <scope>NUCLEOTIDE SEQUENCE [LARGE SCALE GENOMIC DNA]</scope>
    <source>
        <strain evidence="1 2">30C10-4-7</strain>
    </source>
</reference>
<evidence type="ECO:0000313" key="2">
    <source>
        <dbReference type="Proteomes" id="UP000292855"/>
    </source>
</evidence>
<comment type="caution">
    <text evidence="1">The sequence shown here is derived from an EMBL/GenBank/DDBJ whole genome shotgun (WGS) entry which is preliminary data.</text>
</comment>
<dbReference type="EMBL" id="SGIT01000002">
    <property type="protein sequence ID" value="RZF59515.1"/>
    <property type="molecule type" value="Genomic_DNA"/>
</dbReference>
<protein>
    <submittedName>
        <fullName evidence="1">Uncharacterized protein</fullName>
    </submittedName>
</protein>
<keyword evidence="2" id="KW-1185">Reference proteome</keyword>
<evidence type="ECO:0000313" key="1">
    <source>
        <dbReference type="EMBL" id="RZF59515.1"/>
    </source>
</evidence>
<sequence length="80" mass="9015">MISREISVQHTEELKIQLARFTDFVFTFTINGGNINWQKTAVNSVVGTKDAAKMEMQFASIYGVARFGNEWNGAIIEKSK</sequence>